<organism evidence="9 10">
    <name type="scientific">Polarella glacialis</name>
    <name type="common">Dinoflagellate</name>
    <dbReference type="NCBI Taxonomy" id="89957"/>
    <lineage>
        <taxon>Eukaryota</taxon>
        <taxon>Sar</taxon>
        <taxon>Alveolata</taxon>
        <taxon>Dinophyceae</taxon>
        <taxon>Suessiales</taxon>
        <taxon>Suessiaceae</taxon>
        <taxon>Polarella</taxon>
    </lineage>
</organism>
<reference evidence="9" key="1">
    <citation type="submission" date="2021-02" db="EMBL/GenBank/DDBJ databases">
        <authorList>
            <person name="Dougan E. K."/>
            <person name="Rhodes N."/>
            <person name="Thang M."/>
            <person name="Chan C."/>
        </authorList>
    </citation>
    <scope>NUCLEOTIDE SEQUENCE</scope>
</reference>
<name>A0A813H3C5_POLGL</name>
<evidence type="ECO:0000313" key="9">
    <source>
        <dbReference type="EMBL" id="CAE8632289.1"/>
    </source>
</evidence>
<dbReference type="InterPro" id="IPR013785">
    <property type="entry name" value="Aldolase_TIM"/>
</dbReference>
<dbReference type="Gene3D" id="1.10.10.10">
    <property type="entry name" value="Winged helix-like DNA-binding domain superfamily/Winged helix DNA-binding domain"/>
    <property type="match status" value="1"/>
</dbReference>
<evidence type="ECO:0000259" key="8">
    <source>
        <dbReference type="Pfam" id="PF08608"/>
    </source>
</evidence>
<dbReference type="Pfam" id="PF03501">
    <property type="entry name" value="S10_plectin"/>
    <property type="match status" value="1"/>
</dbReference>
<feature type="domain" description="Plectin/eS10 N-terminal" evidence="7">
    <location>
        <begin position="601"/>
        <end position="679"/>
    </location>
</feature>
<keyword evidence="4" id="KW-0689">Ribosomal protein</keyword>
<comment type="similarity">
    <text evidence="2">Belongs to the eukaryotic ribosomal protein eS10 family.</text>
</comment>
<comment type="subcellular location">
    <subcellularLocation>
        <location evidence="1">Cytoplasm</location>
    </subcellularLocation>
</comment>
<dbReference type="Gene3D" id="3.20.20.70">
    <property type="entry name" value="Aldolase class I"/>
    <property type="match status" value="1"/>
</dbReference>
<dbReference type="Pfam" id="PF08608">
    <property type="entry name" value="Wyosine_form"/>
    <property type="match status" value="1"/>
</dbReference>
<keyword evidence="5" id="KW-0687">Ribonucleoprotein</keyword>
<dbReference type="OrthoDB" id="5211809at2759"/>
<feature type="region of interest" description="Disordered" evidence="6">
    <location>
        <begin position="33"/>
        <end position="74"/>
    </location>
</feature>
<feature type="region of interest" description="Disordered" evidence="6">
    <location>
        <begin position="676"/>
        <end position="700"/>
    </location>
</feature>
<sequence>MEPAACAGFAELINLGNMDFAAPVAAVPESAAPTAAPTARLPEEVTAPSSKLRGVKTERSLQGGTAVGAQATQPGQPTMASRFFQLLADAAEKVIGVLELAEVMDAASSAQVQAANHKHQASETASCLKQQAVQITEPLRASRAWKRVYEACALIIGYITSTATSAGKHYKRLRSQGLMACVLEALQFVTEFAKVALSFTSSIVTGTCSKALTSATGIVNSICETAWNAKAAAVERASAAAKLAKAKTAELNSAAQVVMKDGKVQATIAGAVGGATTIGASGGVTGLAAGFAMGAAVGLVPALFTFGLSVPIGAAIGAGAGLVVGTLLGTATGAAAGGAAGFSAYSERDLISQGTQTTLAKVHSGVDLVKDTALASAGYILRLSARYMKGKVSKVRARLSKSSTGETVVEFAQQLAKALPDYGIACEHEHSCSVLLARRDRFLDENGSWRTWIDFEKFADAAEEGKVLEVKDFGKESPAWALYDGWESSGAEFAGFDPEEQRKKVRPALDHPSPPSGEGAARAHEVDGLGVLANVDWERKEGRWVGGSAGKVSGERGGGGESAGERERSGRAVLDAQVMSTPLLAESTDLPLSLCCPGVLIPKKERRAVLEHLFKEGVMVMVVKKDYQACKHIEMEDVPNLHVMMILRHYYTLTNEGIEYLREVLHLPAQVFPSTLTKQRPTRPAGESGEGKGKGKGKRWGKDDELFFERLSVGRASVGEEALGSQQAPRGLPKIVSGAFKEVQDGEAELLVRFSVVDVSVFLGCEPLLSWSHGEAPELNSCGPRDKFASAAPRMPSMASDGPVCQCDECVRKAAMLQALCLMGGADSVPLPLAEELRQDIARHSRRAALGKAADEAVGDRMAIKQKPTRRPWLSYDPDAFLPYPLDAFMLSGQCHPVPWQPAADQQ</sequence>
<evidence type="ECO:0000256" key="2">
    <source>
        <dbReference type="ARBA" id="ARBA00007278"/>
    </source>
</evidence>
<keyword evidence="10" id="KW-1185">Reference proteome</keyword>
<dbReference type="InterPro" id="IPR005326">
    <property type="entry name" value="Plectin_eS10_N"/>
</dbReference>
<evidence type="ECO:0000259" key="7">
    <source>
        <dbReference type="Pfam" id="PF03501"/>
    </source>
</evidence>
<feature type="non-terminal residue" evidence="9">
    <location>
        <position position="907"/>
    </location>
</feature>
<feature type="region of interest" description="Disordered" evidence="6">
    <location>
        <begin position="498"/>
        <end position="524"/>
    </location>
</feature>
<dbReference type="AlphaFoldDB" id="A0A813H3C5"/>
<dbReference type="EMBL" id="CAJNNV010030362">
    <property type="protein sequence ID" value="CAE8632289.1"/>
    <property type="molecule type" value="Genomic_DNA"/>
</dbReference>
<dbReference type="GO" id="GO:0022627">
    <property type="term" value="C:cytosolic small ribosomal subunit"/>
    <property type="evidence" value="ECO:0007669"/>
    <property type="project" value="TreeGrafter"/>
</dbReference>
<dbReference type="InterPro" id="IPR013917">
    <property type="entry name" value="tRNA_wybutosine-synth"/>
</dbReference>
<dbReference type="InterPro" id="IPR037447">
    <property type="entry name" value="Ribosomal_eS10"/>
</dbReference>
<accession>A0A813H3C5</accession>
<evidence type="ECO:0000256" key="5">
    <source>
        <dbReference type="ARBA" id="ARBA00023274"/>
    </source>
</evidence>
<feature type="compositionally biased region" description="Gly residues" evidence="6">
    <location>
        <begin position="546"/>
        <end position="562"/>
    </location>
</feature>
<gene>
    <name evidence="9" type="ORF">PGLA1383_LOCUS48271</name>
</gene>
<evidence type="ECO:0000256" key="1">
    <source>
        <dbReference type="ARBA" id="ARBA00004496"/>
    </source>
</evidence>
<evidence type="ECO:0000256" key="6">
    <source>
        <dbReference type="SAM" id="MobiDB-lite"/>
    </source>
</evidence>
<keyword evidence="3" id="KW-0963">Cytoplasm</keyword>
<protein>
    <submittedName>
        <fullName evidence="9">Uncharacterized protein</fullName>
    </submittedName>
</protein>
<evidence type="ECO:0000256" key="4">
    <source>
        <dbReference type="ARBA" id="ARBA00022980"/>
    </source>
</evidence>
<proteinExistence type="inferred from homology"/>
<feature type="region of interest" description="Disordered" evidence="6">
    <location>
        <begin position="546"/>
        <end position="570"/>
    </location>
</feature>
<dbReference type="InterPro" id="IPR036388">
    <property type="entry name" value="WH-like_DNA-bd_sf"/>
</dbReference>
<dbReference type="PANTHER" id="PTHR12146">
    <property type="entry name" value="40S RIBOSOMAL PROTEIN S10"/>
    <property type="match status" value="1"/>
</dbReference>
<dbReference type="GO" id="GO:0003723">
    <property type="term" value="F:RNA binding"/>
    <property type="evidence" value="ECO:0007669"/>
    <property type="project" value="TreeGrafter"/>
</dbReference>
<comment type="caution">
    <text evidence="9">The sequence shown here is derived from an EMBL/GenBank/DDBJ whole genome shotgun (WGS) entry which is preliminary data.</text>
</comment>
<evidence type="ECO:0000256" key="3">
    <source>
        <dbReference type="ARBA" id="ARBA00022490"/>
    </source>
</evidence>
<dbReference type="PANTHER" id="PTHR12146:SF0">
    <property type="entry name" value="RIBOSOMAL PROTEIN S10"/>
    <property type="match status" value="1"/>
</dbReference>
<evidence type="ECO:0000313" key="10">
    <source>
        <dbReference type="Proteomes" id="UP000654075"/>
    </source>
</evidence>
<feature type="domain" description="tRNA wybutosine-synthesis" evidence="8">
    <location>
        <begin position="406"/>
        <end position="438"/>
    </location>
</feature>
<dbReference type="Proteomes" id="UP000654075">
    <property type="component" value="Unassembled WGS sequence"/>
</dbReference>
<dbReference type="GO" id="GO:0003735">
    <property type="term" value="F:structural constituent of ribosome"/>
    <property type="evidence" value="ECO:0007669"/>
    <property type="project" value="TreeGrafter"/>
</dbReference>